<dbReference type="AlphaFoldDB" id="S4RHG3"/>
<organism evidence="13">
    <name type="scientific">Petromyzon marinus</name>
    <name type="common">Sea lamprey</name>
    <dbReference type="NCBI Taxonomy" id="7757"/>
    <lineage>
        <taxon>Eukaryota</taxon>
        <taxon>Metazoa</taxon>
        <taxon>Chordata</taxon>
        <taxon>Craniata</taxon>
        <taxon>Vertebrata</taxon>
        <taxon>Cyclostomata</taxon>
        <taxon>Hyperoartia</taxon>
        <taxon>Petromyzontiformes</taxon>
        <taxon>Petromyzontidae</taxon>
        <taxon>Petromyzon</taxon>
    </lineage>
</organism>
<protein>
    <recommendedName>
        <fullName evidence="2 10">NADH dehydrogenase [ubiquinone] iron-sulfur protein 4, mitochondrial</fullName>
    </recommendedName>
</protein>
<dbReference type="OMA" id="GTIMKFD"/>
<evidence type="ECO:0000256" key="5">
    <source>
        <dbReference type="ARBA" id="ARBA00022792"/>
    </source>
</evidence>
<dbReference type="GeneTree" id="ENSGT00390000013835"/>
<keyword evidence="3 10" id="KW-0813">Transport</keyword>
<dbReference type="Ensembl" id="ENSPMAT00000004664.1">
    <property type="protein sequence ID" value="ENSPMAP00000004645.1"/>
    <property type="gene ID" value="ENSPMAG00000004237.1"/>
</dbReference>
<comment type="function">
    <text evidence="10">Accessory subunit of the mitochondrial membrane respiratory chain NADH dehydrogenase (Complex I), that is believed not to be involved in catalysis. Complex I functions in the transfer of electrons from NADH to the respiratory chain. The immediate electron acceptor for the enzyme is believed to be ubiquinone.</text>
</comment>
<evidence type="ECO:0000256" key="9">
    <source>
        <dbReference type="ARBA" id="ARBA00023136"/>
    </source>
</evidence>
<evidence type="ECO:0000256" key="7">
    <source>
        <dbReference type="ARBA" id="ARBA00022982"/>
    </source>
</evidence>
<dbReference type="PANTHER" id="PTHR12219">
    <property type="entry name" value="NADH-UBIQUINONE OXIDOREDUCTASE"/>
    <property type="match status" value="1"/>
</dbReference>
<evidence type="ECO:0000256" key="8">
    <source>
        <dbReference type="ARBA" id="ARBA00023128"/>
    </source>
</evidence>
<dbReference type="Gene3D" id="3.30.160.190">
    <property type="entry name" value="atu1810 like domain"/>
    <property type="match status" value="1"/>
</dbReference>
<evidence type="ECO:0000256" key="2">
    <source>
        <dbReference type="ARBA" id="ARBA00015796"/>
    </source>
</evidence>
<accession>S4RHG3</accession>
<keyword evidence="12" id="KW-0812">Transmembrane</keyword>
<keyword evidence="4 10" id="KW-0679">Respiratory chain</keyword>
<evidence type="ECO:0000256" key="3">
    <source>
        <dbReference type="ARBA" id="ARBA00022448"/>
    </source>
</evidence>
<keyword evidence="9 10" id="KW-0472">Membrane</keyword>
<evidence type="ECO:0000256" key="4">
    <source>
        <dbReference type="ARBA" id="ARBA00022660"/>
    </source>
</evidence>
<evidence type="ECO:0000256" key="11">
    <source>
        <dbReference type="SAM" id="MobiDB-lite"/>
    </source>
</evidence>
<evidence type="ECO:0000256" key="12">
    <source>
        <dbReference type="SAM" id="Phobius"/>
    </source>
</evidence>
<keyword evidence="7 10" id="KW-0249">Electron transport</keyword>
<proteinExistence type="inferred from homology"/>
<dbReference type="HOGENOM" id="CLU_077196_3_0_1"/>
<feature type="region of interest" description="Disordered" evidence="11">
    <location>
        <begin position="146"/>
        <end position="175"/>
    </location>
</feature>
<dbReference type="InterPro" id="IPR038532">
    <property type="entry name" value="NDUFS4-like_sf"/>
</dbReference>
<dbReference type="GO" id="GO:0022900">
    <property type="term" value="P:electron transport chain"/>
    <property type="evidence" value="ECO:0007669"/>
    <property type="project" value="InterPro"/>
</dbReference>
<dbReference type="Pfam" id="PF04800">
    <property type="entry name" value="NDUS4"/>
    <property type="match status" value="1"/>
</dbReference>
<keyword evidence="8 10" id="KW-0496">Mitochondrion</keyword>
<evidence type="ECO:0000313" key="13">
    <source>
        <dbReference type="Ensembl" id="ENSPMAP00000004645.1"/>
    </source>
</evidence>
<dbReference type="PANTHER" id="PTHR12219:SF8">
    <property type="entry name" value="NADH DEHYDROGENASE [UBIQUINONE] IRON-SULFUR PROTEIN 4, MITOCHONDRIAL"/>
    <property type="match status" value="1"/>
</dbReference>
<name>S4RHG3_PETMA</name>
<feature type="transmembrane region" description="Helical" evidence="12">
    <location>
        <begin position="20"/>
        <end position="40"/>
    </location>
</feature>
<keyword evidence="12" id="KW-1133">Transmembrane helix</keyword>
<evidence type="ECO:0000256" key="6">
    <source>
        <dbReference type="ARBA" id="ARBA00022946"/>
    </source>
</evidence>
<keyword evidence="5 10" id="KW-0999">Mitochondrion inner membrane</keyword>
<dbReference type="InterPro" id="IPR006885">
    <property type="entry name" value="NADH_UbQ_FeS_4_mit-like"/>
</dbReference>
<keyword evidence="6 10" id="KW-0809">Transit peptide</keyword>
<reference evidence="13" key="2">
    <citation type="submission" date="2025-09" db="UniProtKB">
        <authorList>
            <consortium name="Ensembl"/>
        </authorList>
    </citation>
    <scope>IDENTIFICATION</scope>
</reference>
<dbReference type="STRING" id="7757.ENSPMAP00000004645"/>
<evidence type="ECO:0000256" key="10">
    <source>
        <dbReference type="RuleBase" id="RU367010"/>
    </source>
</evidence>
<evidence type="ECO:0000256" key="1">
    <source>
        <dbReference type="ARBA" id="ARBA00005882"/>
    </source>
</evidence>
<sequence>MNRVRQSTARTCTVQQRKKYYTALISMYRLLVLLLCRMRWQMPQGKGGDSQLIVVNEKVDISPVTGIPGEHVTTRKVRIFVPARNAMQSGTNNTRKWKLEFDTRERWENPLMGWSSSGDPLSNVLLSFSSKEEAIDFADKNGWSYEVEEKRTPKPRSKSYGANFSWSKRTRVSTK</sequence>
<reference evidence="13" key="1">
    <citation type="submission" date="2025-08" db="UniProtKB">
        <authorList>
            <consortium name="Ensembl"/>
        </authorList>
    </citation>
    <scope>IDENTIFICATION</scope>
</reference>
<comment type="subcellular location">
    <subcellularLocation>
        <location evidence="10">Mitochondrion inner membrane</location>
        <topology evidence="10">Peripheral membrane protein</topology>
        <orientation evidence="10">Matrix side</orientation>
    </subcellularLocation>
</comment>
<comment type="similarity">
    <text evidence="1 10">Belongs to the complex I NDUFS4 subunit family.</text>
</comment>
<dbReference type="GO" id="GO:0005743">
    <property type="term" value="C:mitochondrial inner membrane"/>
    <property type="evidence" value="ECO:0007669"/>
    <property type="project" value="UniProtKB-SubCell"/>
</dbReference>